<evidence type="ECO:0000256" key="6">
    <source>
        <dbReference type="RuleBase" id="RU361277"/>
    </source>
</evidence>
<name>A0A2B7WGX1_9EURO</name>
<dbReference type="InterPro" id="IPR036291">
    <property type="entry name" value="NAD(P)-bd_dom_sf"/>
</dbReference>
<dbReference type="SUPFAM" id="SSF51735">
    <property type="entry name" value="NAD(P)-binding Rossmann-fold domains"/>
    <property type="match status" value="1"/>
</dbReference>
<dbReference type="Gene3D" id="3.90.180.10">
    <property type="entry name" value="Medium-chain alcohol dehydrogenases, catalytic domain"/>
    <property type="match status" value="1"/>
</dbReference>
<dbReference type="PROSITE" id="PS00059">
    <property type="entry name" value="ADH_ZINC"/>
    <property type="match status" value="1"/>
</dbReference>
<dbReference type="Gene3D" id="3.40.50.720">
    <property type="entry name" value="NAD(P)-binding Rossmann-like Domain"/>
    <property type="match status" value="1"/>
</dbReference>
<keyword evidence="9" id="KW-1185">Reference proteome</keyword>
<keyword evidence="4 6" id="KW-0862">Zinc</keyword>
<comment type="caution">
    <text evidence="8">The sequence shown here is derived from an EMBL/GenBank/DDBJ whole genome shotgun (WGS) entry which is preliminary data.</text>
</comment>
<protein>
    <recommendedName>
        <fullName evidence="7">Enoyl reductase (ER) domain-containing protein</fullName>
    </recommendedName>
</protein>
<dbReference type="Pfam" id="PF00107">
    <property type="entry name" value="ADH_zinc_N"/>
    <property type="match status" value="1"/>
</dbReference>
<dbReference type="GO" id="GO:0004022">
    <property type="term" value="F:alcohol dehydrogenase (NAD+) activity"/>
    <property type="evidence" value="ECO:0007669"/>
    <property type="project" value="TreeGrafter"/>
</dbReference>
<keyword evidence="3 6" id="KW-0479">Metal-binding</keyword>
<evidence type="ECO:0000256" key="5">
    <source>
        <dbReference type="ARBA" id="ARBA00023002"/>
    </source>
</evidence>
<dbReference type="OrthoDB" id="1560166at2759"/>
<reference evidence="8 9" key="1">
    <citation type="submission" date="2017-10" db="EMBL/GenBank/DDBJ databases">
        <title>Comparative genomics in systemic dimorphic fungi from Ajellomycetaceae.</title>
        <authorList>
            <person name="Munoz J.F."/>
            <person name="Mcewen J.G."/>
            <person name="Clay O.K."/>
            <person name="Cuomo C.A."/>
        </authorList>
    </citation>
    <scope>NUCLEOTIDE SEQUENCE [LARGE SCALE GENOMIC DNA]</scope>
    <source>
        <strain evidence="8 9">UAMH5409</strain>
    </source>
</reference>
<dbReference type="InterPro" id="IPR013154">
    <property type="entry name" value="ADH-like_N"/>
</dbReference>
<dbReference type="SMART" id="SM00829">
    <property type="entry name" value="PKS_ER"/>
    <property type="match status" value="1"/>
</dbReference>
<dbReference type="STRING" id="1447875.A0A2B7WGX1"/>
<dbReference type="PANTHER" id="PTHR42940">
    <property type="entry name" value="ALCOHOL DEHYDROGENASE 1-RELATED"/>
    <property type="match status" value="1"/>
</dbReference>
<keyword evidence="5" id="KW-0560">Oxidoreductase</keyword>
<evidence type="ECO:0000256" key="4">
    <source>
        <dbReference type="ARBA" id="ARBA00022833"/>
    </source>
</evidence>
<evidence type="ECO:0000313" key="9">
    <source>
        <dbReference type="Proteomes" id="UP000223968"/>
    </source>
</evidence>
<dbReference type="GO" id="GO:0005737">
    <property type="term" value="C:cytoplasm"/>
    <property type="evidence" value="ECO:0007669"/>
    <property type="project" value="TreeGrafter"/>
</dbReference>
<dbReference type="PANTHER" id="PTHR42940:SF8">
    <property type="entry name" value="VACUOLAR PROTEIN SORTING-ASSOCIATED PROTEIN 11"/>
    <property type="match status" value="1"/>
</dbReference>
<sequence length="333" mass="35173">MRAATVLEFNKPLQILDVPIPTPASDQILVRVLASSLCNSDIAGWMGVVGAVAPYCPGHEPVGIIEAIGSSVKGFAKGDRVGFMPASSICFDCNDCIAGNHRFCEKKTSVGFKGPYGGFSEFCLADPLSTVKIPDALTNESAAPLLCAGVTAYAALKKVSQFVTGGKTINVIGCGGVGHLVIMYAKEMGYGVHAFDVAEDKLQLARDSGADKAYNTATLADGGVKQANATVVSSGATSAYDLAFKLTQNHGRIIAIGVPRGDISVNILEMVRHDLSLIATNQGTKQELAEALEIAATHNIKPCYEMRELEQINEGFQDMLQGKIAGRLVYRMG</sequence>
<evidence type="ECO:0000256" key="3">
    <source>
        <dbReference type="ARBA" id="ARBA00022723"/>
    </source>
</evidence>
<dbReference type="Pfam" id="PF08240">
    <property type="entry name" value="ADH_N"/>
    <property type="match status" value="1"/>
</dbReference>
<evidence type="ECO:0000259" key="7">
    <source>
        <dbReference type="SMART" id="SM00829"/>
    </source>
</evidence>
<comment type="cofactor">
    <cofactor evidence="1 6">
        <name>Zn(2+)</name>
        <dbReference type="ChEBI" id="CHEBI:29105"/>
    </cofactor>
</comment>
<evidence type="ECO:0000256" key="1">
    <source>
        <dbReference type="ARBA" id="ARBA00001947"/>
    </source>
</evidence>
<dbReference type="InterPro" id="IPR013149">
    <property type="entry name" value="ADH-like_C"/>
</dbReference>
<comment type="similarity">
    <text evidence="2 6">Belongs to the zinc-containing alcohol dehydrogenase family.</text>
</comment>
<dbReference type="InterPro" id="IPR002328">
    <property type="entry name" value="ADH_Zn_CS"/>
</dbReference>
<evidence type="ECO:0000256" key="2">
    <source>
        <dbReference type="ARBA" id="ARBA00008072"/>
    </source>
</evidence>
<dbReference type="InterPro" id="IPR011032">
    <property type="entry name" value="GroES-like_sf"/>
</dbReference>
<organism evidence="8 9">
    <name type="scientific">Helicocarpus griseus UAMH5409</name>
    <dbReference type="NCBI Taxonomy" id="1447875"/>
    <lineage>
        <taxon>Eukaryota</taxon>
        <taxon>Fungi</taxon>
        <taxon>Dikarya</taxon>
        <taxon>Ascomycota</taxon>
        <taxon>Pezizomycotina</taxon>
        <taxon>Eurotiomycetes</taxon>
        <taxon>Eurotiomycetidae</taxon>
        <taxon>Onygenales</taxon>
        <taxon>Ajellomycetaceae</taxon>
        <taxon>Helicocarpus</taxon>
    </lineage>
</organism>
<dbReference type="GO" id="GO:0008270">
    <property type="term" value="F:zinc ion binding"/>
    <property type="evidence" value="ECO:0007669"/>
    <property type="project" value="InterPro"/>
</dbReference>
<dbReference type="SUPFAM" id="SSF50129">
    <property type="entry name" value="GroES-like"/>
    <property type="match status" value="1"/>
</dbReference>
<dbReference type="EMBL" id="PDNB01000305">
    <property type="protein sequence ID" value="PGG95906.1"/>
    <property type="molecule type" value="Genomic_DNA"/>
</dbReference>
<proteinExistence type="inferred from homology"/>
<gene>
    <name evidence="8" type="ORF">AJ79_09816</name>
</gene>
<accession>A0A2B7WGX1</accession>
<feature type="domain" description="Enoyl reductase (ER)" evidence="7">
    <location>
        <begin position="8"/>
        <end position="330"/>
    </location>
</feature>
<dbReference type="InterPro" id="IPR020843">
    <property type="entry name" value="ER"/>
</dbReference>
<dbReference type="Proteomes" id="UP000223968">
    <property type="component" value="Unassembled WGS sequence"/>
</dbReference>
<evidence type="ECO:0000313" key="8">
    <source>
        <dbReference type="EMBL" id="PGG95906.1"/>
    </source>
</evidence>
<dbReference type="AlphaFoldDB" id="A0A2B7WGX1"/>